<keyword evidence="3" id="KW-1185">Reference proteome</keyword>
<feature type="transmembrane region" description="Helical" evidence="1">
    <location>
        <begin position="55"/>
        <end position="73"/>
    </location>
</feature>
<evidence type="ECO:0000313" key="3">
    <source>
        <dbReference type="Proteomes" id="UP000696573"/>
    </source>
</evidence>
<proteinExistence type="predicted"/>
<dbReference type="Proteomes" id="UP000696573">
    <property type="component" value="Unassembled WGS sequence"/>
</dbReference>
<dbReference type="EMBL" id="CABFNQ020000676">
    <property type="protein sequence ID" value="CAH0022381.1"/>
    <property type="molecule type" value="Genomic_DNA"/>
</dbReference>
<name>A0A9N9VC26_9HYPO</name>
<keyword evidence="1" id="KW-0472">Membrane</keyword>
<dbReference type="AlphaFoldDB" id="A0A9N9VC26"/>
<reference evidence="2" key="1">
    <citation type="submission" date="2021-10" db="EMBL/GenBank/DDBJ databases">
        <authorList>
            <person name="Piombo E."/>
        </authorList>
    </citation>
    <scope>NUCLEOTIDE SEQUENCE</scope>
</reference>
<comment type="caution">
    <text evidence="2">The sequence shown here is derived from an EMBL/GenBank/DDBJ whole genome shotgun (WGS) entry which is preliminary data.</text>
</comment>
<organism evidence="2 3">
    <name type="scientific">Clonostachys rhizophaga</name>
    <dbReference type="NCBI Taxonomy" id="160324"/>
    <lineage>
        <taxon>Eukaryota</taxon>
        <taxon>Fungi</taxon>
        <taxon>Dikarya</taxon>
        <taxon>Ascomycota</taxon>
        <taxon>Pezizomycotina</taxon>
        <taxon>Sordariomycetes</taxon>
        <taxon>Hypocreomycetidae</taxon>
        <taxon>Hypocreales</taxon>
        <taxon>Bionectriaceae</taxon>
        <taxon>Clonostachys</taxon>
    </lineage>
</organism>
<keyword evidence="1" id="KW-0812">Transmembrane</keyword>
<gene>
    <name evidence="2" type="ORF">CRHIZ90672A_00004190</name>
</gene>
<protein>
    <submittedName>
        <fullName evidence="2">Uncharacterized protein</fullName>
    </submittedName>
</protein>
<evidence type="ECO:0000256" key="1">
    <source>
        <dbReference type="SAM" id="Phobius"/>
    </source>
</evidence>
<feature type="transmembrane region" description="Helical" evidence="1">
    <location>
        <begin position="6"/>
        <end position="24"/>
    </location>
</feature>
<keyword evidence="1" id="KW-1133">Transmembrane helix</keyword>
<sequence>MAISFLNFFIGPLYAVITITAKLLPKGLHVIAIGFALALGGAGGTSAGVWVLQPIVLGLFVFQAIDWLLFLKIQKN</sequence>
<accession>A0A9N9VC26</accession>
<evidence type="ECO:0000313" key="2">
    <source>
        <dbReference type="EMBL" id="CAH0022381.1"/>
    </source>
</evidence>